<dbReference type="AlphaFoldDB" id="Q6YWJ6"/>
<dbReference type="Proteomes" id="UP000000763">
    <property type="component" value="Chromosome 8"/>
</dbReference>
<reference evidence="2" key="2">
    <citation type="journal article" date="2008" name="Nucleic Acids Res.">
        <title>The rice annotation project database (RAP-DB): 2008 update.</title>
        <authorList>
            <consortium name="The rice annotation project (RAP)"/>
        </authorList>
    </citation>
    <scope>GENOME REANNOTATION</scope>
    <source>
        <strain evidence="2">cv. Nipponbare</strain>
    </source>
</reference>
<gene>
    <name evidence="1" type="primary">P0413H11.36</name>
</gene>
<sequence>MMVLCHGSDRCCSRLSKGPFCVTLCCTRNPKNASIASLPVGELLLLGLEGGLEVEGVEDAAGVAALVRREAVALEDGVLVDAARVLDVLPPPDLHVVEQDELDDEQRRRRREVGGLAGVVPLRRVDQPDLRQHLRQQHPGHPQHRPPPVHQLRLHEPPQVLRVLRQTQRVEPVIAWQAVHTRLTIVLVVFL</sequence>
<protein>
    <submittedName>
        <fullName evidence="1">Uncharacterized protein</fullName>
    </submittedName>
</protein>
<accession>Q6YWJ6</accession>
<reference evidence="2" key="1">
    <citation type="journal article" date="2005" name="Nature">
        <title>The map-based sequence of the rice genome.</title>
        <authorList>
            <consortium name="International rice genome sequencing project (IRGSP)"/>
            <person name="Matsumoto T."/>
            <person name="Wu J."/>
            <person name="Kanamori H."/>
            <person name="Katayose Y."/>
            <person name="Fujisawa M."/>
            <person name="Namiki N."/>
            <person name="Mizuno H."/>
            <person name="Yamamoto K."/>
            <person name="Antonio B.A."/>
            <person name="Baba T."/>
            <person name="Sakata K."/>
            <person name="Nagamura Y."/>
            <person name="Aoki H."/>
            <person name="Arikawa K."/>
            <person name="Arita K."/>
            <person name="Bito T."/>
            <person name="Chiden Y."/>
            <person name="Fujitsuka N."/>
            <person name="Fukunaka R."/>
            <person name="Hamada M."/>
            <person name="Harada C."/>
            <person name="Hayashi A."/>
            <person name="Hijishita S."/>
            <person name="Honda M."/>
            <person name="Hosokawa S."/>
            <person name="Ichikawa Y."/>
            <person name="Idonuma A."/>
            <person name="Iijima M."/>
            <person name="Ikeda M."/>
            <person name="Ikeno M."/>
            <person name="Ito K."/>
            <person name="Ito S."/>
            <person name="Ito T."/>
            <person name="Ito Y."/>
            <person name="Ito Y."/>
            <person name="Iwabuchi A."/>
            <person name="Kamiya K."/>
            <person name="Karasawa W."/>
            <person name="Kurita K."/>
            <person name="Katagiri S."/>
            <person name="Kikuta A."/>
            <person name="Kobayashi H."/>
            <person name="Kobayashi N."/>
            <person name="Machita K."/>
            <person name="Maehara T."/>
            <person name="Masukawa M."/>
            <person name="Mizubayashi T."/>
            <person name="Mukai Y."/>
            <person name="Nagasaki H."/>
            <person name="Nagata Y."/>
            <person name="Naito S."/>
            <person name="Nakashima M."/>
            <person name="Nakama Y."/>
            <person name="Nakamichi Y."/>
            <person name="Nakamura M."/>
            <person name="Meguro A."/>
            <person name="Negishi M."/>
            <person name="Ohta I."/>
            <person name="Ohta T."/>
            <person name="Okamoto M."/>
            <person name="Ono N."/>
            <person name="Saji S."/>
            <person name="Sakaguchi M."/>
            <person name="Sakai K."/>
            <person name="Shibata M."/>
            <person name="Shimokawa T."/>
            <person name="Song J."/>
            <person name="Takazaki Y."/>
            <person name="Terasawa K."/>
            <person name="Tsugane M."/>
            <person name="Tsuji K."/>
            <person name="Ueda S."/>
            <person name="Waki K."/>
            <person name="Yamagata H."/>
            <person name="Yamamoto M."/>
            <person name="Yamamoto S."/>
            <person name="Yamane H."/>
            <person name="Yoshiki S."/>
            <person name="Yoshihara R."/>
            <person name="Yukawa K."/>
            <person name="Zhong H."/>
            <person name="Yano M."/>
            <person name="Yuan Q."/>
            <person name="Ouyang S."/>
            <person name="Liu J."/>
            <person name="Jones K.M."/>
            <person name="Gansberger K."/>
            <person name="Moffat K."/>
            <person name="Hill J."/>
            <person name="Bera J."/>
            <person name="Fadrosh D."/>
            <person name="Jin S."/>
            <person name="Johri S."/>
            <person name="Kim M."/>
            <person name="Overton L."/>
            <person name="Reardon M."/>
            <person name="Tsitrin T."/>
            <person name="Vuong H."/>
            <person name="Weaver B."/>
            <person name="Ciecko A."/>
            <person name="Tallon L."/>
            <person name="Jackson J."/>
            <person name="Pai G."/>
            <person name="Aken S.V."/>
            <person name="Utterback T."/>
            <person name="Reidmuller S."/>
            <person name="Feldblyum T."/>
            <person name="Hsiao J."/>
            <person name="Zismann V."/>
            <person name="Iobst S."/>
            <person name="de Vazeille A.R."/>
            <person name="Buell C.R."/>
            <person name="Ying K."/>
            <person name="Li Y."/>
            <person name="Lu T."/>
            <person name="Huang Y."/>
            <person name="Zhao Q."/>
            <person name="Feng Q."/>
            <person name="Zhang L."/>
            <person name="Zhu J."/>
            <person name="Weng Q."/>
            <person name="Mu J."/>
            <person name="Lu Y."/>
            <person name="Fan D."/>
            <person name="Liu Y."/>
            <person name="Guan J."/>
            <person name="Zhang Y."/>
            <person name="Yu S."/>
            <person name="Liu X."/>
            <person name="Zhang Y."/>
            <person name="Hong G."/>
            <person name="Han B."/>
            <person name="Choisne N."/>
            <person name="Demange N."/>
            <person name="Orjeda G."/>
            <person name="Samain S."/>
            <person name="Cattolico L."/>
            <person name="Pelletier E."/>
            <person name="Couloux A."/>
            <person name="Segurens B."/>
            <person name="Wincker P."/>
            <person name="D'Hont A."/>
            <person name="Scarpelli C."/>
            <person name="Weissenbach J."/>
            <person name="Salanoubat M."/>
            <person name="Quetier F."/>
            <person name="Yu Y."/>
            <person name="Kim H.R."/>
            <person name="Rambo T."/>
            <person name="Currie J."/>
            <person name="Collura K."/>
            <person name="Luo M."/>
            <person name="Yang T."/>
            <person name="Ammiraju J.S.S."/>
            <person name="Engler F."/>
            <person name="Soderlund C."/>
            <person name="Wing R.A."/>
            <person name="Palmer L.E."/>
            <person name="de la Bastide M."/>
            <person name="Spiegel L."/>
            <person name="Nascimento L."/>
            <person name="Zutavern T."/>
            <person name="O'Shaughnessy A."/>
            <person name="Dike S."/>
            <person name="Dedhia N."/>
            <person name="Preston R."/>
            <person name="Balija V."/>
            <person name="McCombie W.R."/>
            <person name="Chow T."/>
            <person name="Chen H."/>
            <person name="Chung M."/>
            <person name="Chen C."/>
            <person name="Shaw J."/>
            <person name="Wu H."/>
            <person name="Hsiao K."/>
            <person name="Chao Y."/>
            <person name="Chu M."/>
            <person name="Cheng C."/>
            <person name="Hour A."/>
            <person name="Lee P."/>
            <person name="Lin S."/>
            <person name="Lin Y."/>
            <person name="Liou J."/>
            <person name="Liu S."/>
            <person name="Hsing Y."/>
            <person name="Raghuvanshi S."/>
            <person name="Mohanty A."/>
            <person name="Bharti A.K."/>
            <person name="Gaur A."/>
            <person name="Gupta V."/>
            <person name="Kumar D."/>
            <person name="Ravi V."/>
            <person name="Vij S."/>
            <person name="Kapur A."/>
            <person name="Khurana P."/>
            <person name="Khurana P."/>
            <person name="Khurana J.P."/>
            <person name="Tyagi A.K."/>
            <person name="Gaikwad K."/>
            <person name="Singh A."/>
            <person name="Dalal V."/>
            <person name="Srivastava S."/>
            <person name="Dixit A."/>
            <person name="Pal A.K."/>
            <person name="Ghazi I.A."/>
            <person name="Yadav M."/>
            <person name="Pandit A."/>
            <person name="Bhargava A."/>
            <person name="Sureshbabu K."/>
            <person name="Batra K."/>
            <person name="Sharma T.R."/>
            <person name="Mohapatra T."/>
            <person name="Singh N.K."/>
            <person name="Messing J."/>
            <person name="Nelson A.B."/>
            <person name="Fuks G."/>
            <person name="Kavchok S."/>
            <person name="Keizer G."/>
            <person name="Linton E."/>
            <person name="Llaca V."/>
            <person name="Song R."/>
            <person name="Tanyolac B."/>
            <person name="Young S."/>
            <person name="Ho-Il K."/>
            <person name="Hahn J.H."/>
            <person name="Sangsakoo G."/>
            <person name="Vanavichit A."/>
            <person name="de Mattos Luiz.A.T."/>
            <person name="Zimmer P.D."/>
            <person name="Malone G."/>
            <person name="Dellagostin O."/>
            <person name="de Oliveira A.C."/>
            <person name="Bevan M."/>
            <person name="Bancroft I."/>
            <person name="Minx P."/>
            <person name="Cordum H."/>
            <person name="Wilson R."/>
            <person name="Cheng Z."/>
            <person name="Jin W."/>
            <person name="Jiang J."/>
            <person name="Leong S.A."/>
            <person name="Iwama H."/>
            <person name="Gojobori T."/>
            <person name="Itoh T."/>
            <person name="Niimura Y."/>
            <person name="Fujii Y."/>
            <person name="Habara T."/>
            <person name="Sakai H."/>
            <person name="Sato Y."/>
            <person name="Wilson G."/>
            <person name="Kumar K."/>
            <person name="McCouch S."/>
            <person name="Juretic N."/>
            <person name="Hoen D."/>
            <person name="Wright S."/>
            <person name="Bruskiewich R."/>
            <person name="Bureau T."/>
            <person name="Miyao A."/>
            <person name="Hirochika H."/>
            <person name="Nishikawa T."/>
            <person name="Kadowaki K."/>
            <person name="Sugiura M."/>
            <person name="Burr B."/>
            <person name="Sasaki T."/>
        </authorList>
    </citation>
    <scope>NUCLEOTIDE SEQUENCE [LARGE SCALE GENOMIC DNA]</scope>
    <source>
        <strain evidence="2">cv. Nipponbare</strain>
    </source>
</reference>
<evidence type="ECO:0000313" key="1">
    <source>
        <dbReference type="EMBL" id="BAD10637.1"/>
    </source>
</evidence>
<dbReference type="EMBL" id="AP005757">
    <property type="protein sequence ID" value="BAD10637.1"/>
    <property type="molecule type" value="Genomic_DNA"/>
</dbReference>
<name>Q6YWJ6_ORYSJ</name>
<proteinExistence type="predicted"/>
<organism evidence="1 2">
    <name type="scientific">Oryza sativa subsp. japonica</name>
    <name type="common">Rice</name>
    <dbReference type="NCBI Taxonomy" id="39947"/>
    <lineage>
        <taxon>Eukaryota</taxon>
        <taxon>Viridiplantae</taxon>
        <taxon>Streptophyta</taxon>
        <taxon>Embryophyta</taxon>
        <taxon>Tracheophyta</taxon>
        <taxon>Spermatophyta</taxon>
        <taxon>Magnoliopsida</taxon>
        <taxon>Liliopsida</taxon>
        <taxon>Poales</taxon>
        <taxon>Poaceae</taxon>
        <taxon>BOP clade</taxon>
        <taxon>Oryzoideae</taxon>
        <taxon>Oryzeae</taxon>
        <taxon>Oryzinae</taxon>
        <taxon>Oryza</taxon>
        <taxon>Oryza sativa</taxon>
    </lineage>
</organism>
<evidence type="ECO:0000313" key="2">
    <source>
        <dbReference type="Proteomes" id="UP000000763"/>
    </source>
</evidence>